<comment type="subcellular location">
    <subcellularLocation>
        <location evidence="1">Membrane</location>
    </subcellularLocation>
</comment>
<dbReference type="SUPFAM" id="SSF57302">
    <property type="entry name" value="Snake toxin-like"/>
    <property type="match status" value="1"/>
</dbReference>
<evidence type="ECO:0000256" key="4">
    <source>
        <dbReference type="ARBA" id="ARBA00025739"/>
    </source>
</evidence>
<accession>T1J664</accession>
<comment type="similarity">
    <text evidence="4">Belongs to the scoloptoxin-05 family.</text>
</comment>
<dbReference type="GO" id="GO:0004675">
    <property type="term" value="F:transmembrane receptor protein serine/threonine kinase activity"/>
    <property type="evidence" value="ECO:0007669"/>
    <property type="project" value="InterPro"/>
</dbReference>
<dbReference type="HOGENOM" id="CLU_1241517_0_0_1"/>
<dbReference type="AlphaFoldDB" id="T1J664"/>
<feature type="domain" description="Activin types I and II receptor" evidence="7">
    <location>
        <begin position="30"/>
        <end position="104"/>
    </location>
</feature>
<dbReference type="InterPro" id="IPR045860">
    <property type="entry name" value="Snake_toxin-like_sf"/>
</dbReference>
<reference evidence="8" key="2">
    <citation type="submission" date="2015-02" db="UniProtKB">
        <authorList>
            <consortium name="EnsemblMetazoa"/>
        </authorList>
    </citation>
    <scope>IDENTIFICATION</scope>
</reference>
<dbReference type="Pfam" id="PF01064">
    <property type="entry name" value="Activin_recp"/>
    <property type="match status" value="1"/>
</dbReference>
<evidence type="ECO:0000256" key="1">
    <source>
        <dbReference type="ARBA" id="ARBA00004370"/>
    </source>
</evidence>
<dbReference type="PhylomeDB" id="T1J664"/>
<feature type="transmembrane region" description="Helical" evidence="5">
    <location>
        <begin position="150"/>
        <end position="173"/>
    </location>
</feature>
<protein>
    <recommendedName>
        <fullName evidence="7">Activin types I and II receptor domain-containing protein</fullName>
    </recommendedName>
</protein>
<evidence type="ECO:0000313" key="9">
    <source>
        <dbReference type="Proteomes" id="UP000014500"/>
    </source>
</evidence>
<dbReference type="EMBL" id="JH431872">
    <property type="status" value="NOT_ANNOTATED_CDS"/>
    <property type="molecule type" value="Genomic_DNA"/>
</dbReference>
<evidence type="ECO:0000256" key="3">
    <source>
        <dbReference type="ARBA" id="ARBA00023136"/>
    </source>
</evidence>
<keyword evidence="5" id="KW-1133">Transmembrane helix</keyword>
<dbReference type="GO" id="GO:0016020">
    <property type="term" value="C:membrane"/>
    <property type="evidence" value="ECO:0007669"/>
    <property type="project" value="UniProtKB-SubCell"/>
</dbReference>
<evidence type="ECO:0000313" key="8">
    <source>
        <dbReference type="EnsemblMetazoa" id="SMAR009129-PA"/>
    </source>
</evidence>
<dbReference type="EnsemblMetazoa" id="SMAR009129-RA">
    <property type="protein sequence ID" value="SMAR009129-PA"/>
    <property type="gene ID" value="SMAR009129"/>
</dbReference>
<evidence type="ECO:0000256" key="2">
    <source>
        <dbReference type="ARBA" id="ARBA00022729"/>
    </source>
</evidence>
<keyword evidence="5" id="KW-0812">Transmembrane</keyword>
<evidence type="ECO:0000256" key="5">
    <source>
        <dbReference type="SAM" id="Phobius"/>
    </source>
</evidence>
<keyword evidence="2 6" id="KW-0732">Signal</keyword>
<dbReference type="Gene3D" id="2.10.60.10">
    <property type="entry name" value="CD59"/>
    <property type="match status" value="1"/>
</dbReference>
<proteinExistence type="inferred from homology"/>
<dbReference type="InterPro" id="IPR000472">
    <property type="entry name" value="Activin_recp"/>
</dbReference>
<evidence type="ECO:0000259" key="7">
    <source>
        <dbReference type="Pfam" id="PF01064"/>
    </source>
</evidence>
<dbReference type="Proteomes" id="UP000014500">
    <property type="component" value="Unassembled WGS sequence"/>
</dbReference>
<organism evidence="8 9">
    <name type="scientific">Strigamia maritima</name>
    <name type="common">European centipede</name>
    <name type="synonym">Geophilus maritimus</name>
    <dbReference type="NCBI Taxonomy" id="126957"/>
    <lineage>
        <taxon>Eukaryota</taxon>
        <taxon>Metazoa</taxon>
        <taxon>Ecdysozoa</taxon>
        <taxon>Arthropoda</taxon>
        <taxon>Myriapoda</taxon>
        <taxon>Chilopoda</taxon>
        <taxon>Pleurostigmophora</taxon>
        <taxon>Geophilomorpha</taxon>
        <taxon>Linotaeniidae</taxon>
        <taxon>Strigamia</taxon>
    </lineage>
</organism>
<dbReference type="OMA" id="ITCACTT"/>
<feature type="chain" id="PRO_5004590222" description="Activin types I and II receptor domain-containing protein" evidence="6">
    <location>
        <begin position="24"/>
        <end position="223"/>
    </location>
</feature>
<evidence type="ECO:0000256" key="6">
    <source>
        <dbReference type="SAM" id="SignalP"/>
    </source>
</evidence>
<keyword evidence="9" id="KW-1185">Reference proteome</keyword>
<sequence length="223" mass="24610">MAPCRLWYPYLVVFTGFFFTIEAQRQGKTLTCVCTTSDCETLGVNTCNTTHLCYTQILERADGSGPVIRGCITNRSPILCENRPPATKGKWPLLLCCNSSMCNQLALPTQPAWHIDKGNVTSAVKLNTVIAEEPITSRDTTDASNMISPIYITVLVVGIGLLLVLAGVAAIVLRRHTLFYRREFGIDRRSYLKGQDLASVSRLQEPDSSRNGFYNDSKAILAT</sequence>
<name>T1J664_STRMM</name>
<keyword evidence="3 5" id="KW-0472">Membrane</keyword>
<feature type="signal peptide" evidence="6">
    <location>
        <begin position="1"/>
        <end position="23"/>
    </location>
</feature>
<reference evidence="9" key="1">
    <citation type="submission" date="2011-05" db="EMBL/GenBank/DDBJ databases">
        <authorList>
            <person name="Richards S.R."/>
            <person name="Qu J."/>
            <person name="Jiang H."/>
            <person name="Jhangiani S.N."/>
            <person name="Agravi P."/>
            <person name="Goodspeed R."/>
            <person name="Gross S."/>
            <person name="Mandapat C."/>
            <person name="Jackson L."/>
            <person name="Mathew T."/>
            <person name="Pu L."/>
            <person name="Thornton R."/>
            <person name="Saada N."/>
            <person name="Wilczek-Boney K.B."/>
            <person name="Lee S."/>
            <person name="Kovar C."/>
            <person name="Wu Y."/>
            <person name="Scherer S.E."/>
            <person name="Worley K.C."/>
            <person name="Muzny D.M."/>
            <person name="Gibbs R."/>
        </authorList>
    </citation>
    <scope>NUCLEOTIDE SEQUENCE</scope>
    <source>
        <strain evidence="9">Brora</strain>
    </source>
</reference>